<dbReference type="AlphaFoldDB" id="A0AA39WDC0"/>
<dbReference type="Proteomes" id="UP001175000">
    <property type="component" value="Unassembled WGS sequence"/>
</dbReference>
<comment type="caution">
    <text evidence="3">The sequence shown here is derived from an EMBL/GenBank/DDBJ whole genome shotgun (WGS) entry which is preliminary data.</text>
</comment>
<protein>
    <recommendedName>
        <fullName evidence="5">Ig-like domain-containing protein</fullName>
    </recommendedName>
</protein>
<evidence type="ECO:0000313" key="3">
    <source>
        <dbReference type="EMBL" id="KAK0613302.1"/>
    </source>
</evidence>
<feature type="signal peptide" evidence="2">
    <location>
        <begin position="1"/>
        <end position="18"/>
    </location>
</feature>
<feature type="region of interest" description="Disordered" evidence="1">
    <location>
        <begin position="199"/>
        <end position="236"/>
    </location>
</feature>
<organism evidence="3 4">
    <name type="scientific">Immersiella caudata</name>
    <dbReference type="NCBI Taxonomy" id="314043"/>
    <lineage>
        <taxon>Eukaryota</taxon>
        <taxon>Fungi</taxon>
        <taxon>Dikarya</taxon>
        <taxon>Ascomycota</taxon>
        <taxon>Pezizomycotina</taxon>
        <taxon>Sordariomycetes</taxon>
        <taxon>Sordariomycetidae</taxon>
        <taxon>Sordariales</taxon>
        <taxon>Lasiosphaeriaceae</taxon>
        <taxon>Immersiella</taxon>
    </lineage>
</organism>
<sequence length="825" mass="89134">MKVLGIFLLLGVPSLCCALDVDGRQADIFEKRQQSNVGRLSINPNPCHDSSFKTPVYSIKDLTASKVFEPISFDGPSHLNFTVVDTANNYNLTCAWAHEYVENWGREGEGPYPDTVVKSNCVATNDPSANRFHNVLTTQITDSGAIIISQIWICNITGGRFPPVYGAQATSPPLGIVCPPTGANATTYECQATGADAPSMQSIQSTLRKPSDYASVKGNPRSTDPEAVPRRQGPYPTKDCSLASLTYPDWVIDEPSLKSDDDLRFLVSSRATESRFRCAALEGTGDAHEGKNAIHLECVLDGTTADPLRTLPSLNATFETATNKISLQHEWTCGDDKGDYSTTFVAVGSAVLSLPSPTFVKGSLIKPVTLAPAVIPTPPNTDSPGCVPSSAPSWVLERFDYNLTSTPWYFQNGRAVGYGPVETVDIIIRNVANNLTVRCGNRADSVNLQYFGYPYPGWDLCDQPEPSTISAYAPYPIRTYVYIDRINNVFGVNQTWYCRGKDGEAPLRVNAFALAPNTTAAISCSSGPYSQQCANPVVAAGDPTAPCLTWQCTNTSPSPILTGSLLSSSPLPAAALAPSPDVNPADASKSCTALSVARGPVAWRIITFKFEAQYFSNSGSLAGRYQLSMQPPTYPMVQPRWFYSWSINGGGEGAWPAPMGATWTGEKSWSQRWQENWVGSFKARIASAGLVDVEGVASGMGNGTVGGTGRGVYVEMSGVWYCDDRDPGKPLIFNGTWNGFLPADCTIEPARFGDERTNTKITCLLQQQTAVYPEVDCWLRLSHACINTPRGQQLTDDSANEILPLHARHEASPQKSLSYGWGSEG</sequence>
<evidence type="ECO:0008006" key="5">
    <source>
        <dbReference type="Google" id="ProtNLM"/>
    </source>
</evidence>
<evidence type="ECO:0000256" key="1">
    <source>
        <dbReference type="SAM" id="MobiDB-lite"/>
    </source>
</evidence>
<proteinExistence type="predicted"/>
<reference evidence="3" key="1">
    <citation type="submission" date="2023-06" db="EMBL/GenBank/DDBJ databases">
        <title>Genome-scale phylogeny and comparative genomics of the fungal order Sordariales.</title>
        <authorList>
            <consortium name="Lawrence Berkeley National Laboratory"/>
            <person name="Hensen N."/>
            <person name="Bonometti L."/>
            <person name="Westerberg I."/>
            <person name="Brannstrom I.O."/>
            <person name="Guillou S."/>
            <person name="Cros-Aarteil S."/>
            <person name="Calhoun S."/>
            <person name="Haridas S."/>
            <person name="Kuo A."/>
            <person name="Mondo S."/>
            <person name="Pangilinan J."/>
            <person name="Riley R."/>
            <person name="Labutti K."/>
            <person name="Andreopoulos B."/>
            <person name="Lipzen A."/>
            <person name="Chen C."/>
            <person name="Yanf M."/>
            <person name="Daum C."/>
            <person name="Ng V."/>
            <person name="Clum A."/>
            <person name="Steindorff A."/>
            <person name="Ohm R."/>
            <person name="Martin F."/>
            <person name="Silar P."/>
            <person name="Natvig D."/>
            <person name="Lalanne C."/>
            <person name="Gautier V."/>
            <person name="Ament-Velasquez S.L."/>
            <person name="Kruys A."/>
            <person name="Hutchinson M.I."/>
            <person name="Powell A.J."/>
            <person name="Barry K."/>
            <person name="Miller A.N."/>
            <person name="Grigoriev I.V."/>
            <person name="Debuchy R."/>
            <person name="Gladieux P."/>
            <person name="Thoren M.H."/>
            <person name="Johannesson H."/>
        </authorList>
    </citation>
    <scope>NUCLEOTIDE SEQUENCE</scope>
    <source>
        <strain evidence="3">CBS 606.72</strain>
    </source>
</reference>
<evidence type="ECO:0000313" key="4">
    <source>
        <dbReference type="Proteomes" id="UP001175000"/>
    </source>
</evidence>
<accession>A0AA39WDC0</accession>
<keyword evidence="4" id="KW-1185">Reference proteome</keyword>
<name>A0AA39WDC0_9PEZI</name>
<evidence type="ECO:0000256" key="2">
    <source>
        <dbReference type="SAM" id="SignalP"/>
    </source>
</evidence>
<keyword evidence="2" id="KW-0732">Signal</keyword>
<feature type="chain" id="PRO_5041282084" description="Ig-like domain-containing protein" evidence="2">
    <location>
        <begin position="19"/>
        <end position="825"/>
    </location>
</feature>
<dbReference type="EMBL" id="JAULSU010000006">
    <property type="protein sequence ID" value="KAK0613302.1"/>
    <property type="molecule type" value="Genomic_DNA"/>
</dbReference>
<gene>
    <name evidence="3" type="ORF">B0T14DRAFT_498832</name>
</gene>
<feature type="compositionally biased region" description="Polar residues" evidence="1">
    <location>
        <begin position="199"/>
        <end position="208"/>
    </location>
</feature>